<name>A0ABN9QNS0_9DINO</name>
<dbReference type="Proteomes" id="UP001189429">
    <property type="component" value="Unassembled WGS sequence"/>
</dbReference>
<sequence>MTGPLGASLSSWRCLQRRGTSTATYEQRVRDERVSCSIVDASWAAAAGTGRRQARESHLQNVRIPEGVDLLVTHVPPYGVRDLCYHGGRAGSWALRKVVQALPRERRPKAWLFGHIHEAHGASWLRAE</sequence>
<accession>A0ABN9QNS0</accession>
<evidence type="ECO:0000313" key="1">
    <source>
        <dbReference type="EMBL" id="CAK0807504.1"/>
    </source>
</evidence>
<dbReference type="Gene3D" id="3.60.21.10">
    <property type="match status" value="1"/>
</dbReference>
<dbReference type="EMBL" id="CAUYUJ010003947">
    <property type="protein sequence ID" value="CAK0807504.1"/>
    <property type="molecule type" value="Genomic_DNA"/>
</dbReference>
<gene>
    <name evidence="1" type="ORF">PCOR1329_LOCUS13372</name>
</gene>
<evidence type="ECO:0000313" key="2">
    <source>
        <dbReference type="Proteomes" id="UP001189429"/>
    </source>
</evidence>
<comment type="caution">
    <text evidence="1">The sequence shown here is derived from an EMBL/GenBank/DDBJ whole genome shotgun (WGS) entry which is preliminary data.</text>
</comment>
<dbReference type="InterPro" id="IPR029052">
    <property type="entry name" value="Metallo-depent_PP-like"/>
</dbReference>
<reference evidence="1" key="1">
    <citation type="submission" date="2023-10" db="EMBL/GenBank/DDBJ databases">
        <authorList>
            <person name="Chen Y."/>
            <person name="Shah S."/>
            <person name="Dougan E. K."/>
            <person name="Thang M."/>
            <person name="Chan C."/>
        </authorList>
    </citation>
    <scope>NUCLEOTIDE SEQUENCE [LARGE SCALE GENOMIC DNA]</scope>
</reference>
<dbReference type="SUPFAM" id="SSF56300">
    <property type="entry name" value="Metallo-dependent phosphatases"/>
    <property type="match status" value="1"/>
</dbReference>
<feature type="non-terminal residue" evidence="1">
    <location>
        <position position="128"/>
    </location>
</feature>
<protein>
    <recommendedName>
        <fullName evidence="3">Calcineurin-like phosphoesterase domain-containing protein</fullName>
    </recommendedName>
</protein>
<keyword evidence="2" id="KW-1185">Reference proteome</keyword>
<evidence type="ECO:0008006" key="3">
    <source>
        <dbReference type="Google" id="ProtNLM"/>
    </source>
</evidence>
<dbReference type="PANTHER" id="PTHR12905">
    <property type="entry name" value="METALLOPHOSPHOESTERASE"/>
    <property type="match status" value="1"/>
</dbReference>
<dbReference type="InterPro" id="IPR051693">
    <property type="entry name" value="UPF0046_metallophosphoest"/>
</dbReference>
<organism evidence="1 2">
    <name type="scientific">Prorocentrum cordatum</name>
    <dbReference type="NCBI Taxonomy" id="2364126"/>
    <lineage>
        <taxon>Eukaryota</taxon>
        <taxon>Sar</taxon>
        <taxon>Alveolata</taxon>
        <taxon>Dinophyceae</taxon>
        <taxon>Prorocentrales</taxon>
        <taxon>Prorocentraceae</taxon>
        <taxon>Prorocentrum</taxon>
    </lineage>
</organism>
<dbReference type="PANTHER" id="PTHR12905:SF0">
    <property type="entry name" value="CALCINEURIN-LIKE PHOSPHOESTERASE DOMAIN-CONTAINING PROTEIN"/>
    <property type="match status" value="1"/>
</dbReference>
<proteinExistence type="predicted"/>